<dbReference type="OrthoDB" id="2963563at2759"/>
<dbReference type="AlphaFoldDB" id="A0A166DQ30"/>
<dbReference type="Proteomes" id="UP000076532">
    <property type="component" value="Unassembled WGS sequence"/>
</dbReference>
<reference evidence="1 2" key="1">
    <citation type="journal article" date="2016" name="Mol. Biol. Evol.">
        <title>Comparative Genomics of Early-Diverging Mushroom-Forming Fungi Provides Insights into the Origins of Lignocellulose Decay Capabilities.</title>
        <authorList>
            <person name="Nagy L.G."/>
            <person name="Riley R."/>
            <person name="Tritt A."/>
            <person name="Adam C."/>
            <person name="Daum C."/>
            <person name="Floudas D."/>
            <person name="Sun H."/>
            <person name="Yadav J.S."/>
            <person name="Pangilinan J."/>
            <person name="Larsson K.H."/>
            <person name="Matsuura K."/>
            <person name="Barry K."/>
            <person name="Labutti K."/>
            <person name="Kuo R."/>
            <person name="Ohm R.A."/>
            <person name="Bhattacharya S.S."/>
            <person name="Shirouzu T."/>
            <person name="Yoshinaga Y."/>
            <person name="Martin F.M."/>
            <person name="Grigoriev I.V."/>
            <person name="Hibbett D.S."/>
        </authorList>
    </citation>
    <scope>NUCLEOTIDE SEQUENCE [LARGE SCALE GENOMIC DNA]</scope>
    <source>
        <strain evidence="1 2">CBS 109695</strain>
    </source>
</reference>
<dbReference type="STRING" id="436010.A0A166DQ30"/>
<gene>
    <name evidence="1" type="ORF">FIBSPDRAFT_935477</name>
</gene>
<organism evidence="1 2">
    <name type="scientific">Athelia psychrophila</name>
    <dbReference type="NCBI Taxonomy" id="1759441"/>
    <lineage>
        <taxon>Eukaryota</taxon>
        <taxon>Fungi</taxon>
        <taxon>Dikarya</taxon>
        <taxon>Basidiomycota</taxon>
        <taxon>Agaricomycotina</taxon>
        <taxon>Agaricomycetes</taxon>
        <taxon>Agaricomycetidae</taxon>
        <taxon>Atheliales</taxon>
        <taxon>Atheliaceae</taxon>
        <taxon>Athelia</taxon>
    </lineage>
</organism>
<evidence type="ECO:0008006" key="3">
    <source>
        <dbReference type="Google" id="ProtNLM"/>
    </source>
</evidence>
<dbReference type="SUPFAM" id="SSF46689">
    <property type="entry name" value="Homeodomain-like"/>
    <property type="match status" value="1"/>
</dbReference>
<dbReference type="InterPro" id="IPR009057">
    <property type="entry name" value="Homeodomain-like_sf"/>
</dbReference>
<name>A0A166DQ30_9AGAM</name>
<keyword evidence="2" id="KW-1185">Reference proteome</keyword>
<proteinExistence type="predicted"/>
<accession>A0A166DQ30</accession>
<dbReference type="EMBL" id="KV417610">
    <property type="protein sequence ID" value="KZP14953.1"/>
    <property type="molecule type" value="Genomic_DNA"/>
</dbReference>
<dbReference type="Pfam" id="PF13384">
    <property type="entry name" value="HTH_23"/>
    <property type="match status" value="1"/>
</dbReference>
<evidence type="ECO:0000313" key="2">
    <source>
        <dbReference type="Proteomes" id="UP000076532"/>
    </source>
</evidence>
<evidence type="ECO:0000313" key="1">
    <source>
        <dbReference type="EMBL" id="KZP14953.1"/>
    </source>
</evidence>
<protein>
    <recommendedName>
        <fullName evidence="3">Homeodomain-like protein</fullName>
    </recommendedName>
</protein>
<sequence length="127" mass="14513">MPGNRVHVSRERKERIVALADRHKTGEIAKICQVSPRTVLRVLKLWRTRGDVVRTPLHSGRPLQLGDLDLAYLEGCIERTPGVYLYELRAQLKNTRGMDVAETTIVRALERHGITYKSIIQEEQTAQ</sequence>